<feature type="non-terminal residue" evidence="1">
    <location>
        <position position="142"/>
    </location>
</feature>
<organism evidence="1 2">
    <name type="scientific">Paramuricea clavata</name>
    <name type="common">Red gorgonian</name>
    <name type="synonym">Violescent sea-whip</name>
    <dbReference type="NCBI Taxonomy" id="317549"/>
    <lineage>
        <taxon>Eukaryota</taxon>
        <taxon>Metazoa</taxon>
        <taxon>Cnidaria</taxon>
        <taxon>Anthozoa</taxon>
        <taxon>Octocorallia</taxon>
        <taxon>Malacalcyonacea</taxon>
        <taxon>Plexauridae</taxon>
        <taxon>Paramuricea</taxon>
    </lineage>
</organism>
<comment type="caution">
    <text evidence="1">The sequence shown here is derived from an EMBL/GenBank/DDBJ whole genome shotgun (WGS) entry which is preliminary data.</text>
</comment>
<dbReference type="InterPro" id="IPR027109">
    <property type="entry name" value="Swc4/Dmap1"/>
</dbReference>
<dbReference type="Pfam" id="PF05499">
    <property type="entry name" value="DMAP1"/>
    <property type="match status" value="1"/>
</dbReference>
<keyword evidence="1" id="KW-0489">Methyltransferase</keyword>
<dbReference type="GO" id="GO:0003714">
    <property type="term" value="F:transcription corepressor activity"/>
    <property type="evidence" value="ECO:0007669"/>
    <property type="project" value="TreeGrafter"/>
</dbReference>
<dbReference type="OrthoDB" id="5974517at2759"/>
<dbReference type="InterPro" id="IPR008468">
    <property type="entry name" value="DMAP1"/>
</dbReference>
<dbReference type="Proteomes" id="UP001152795">
    <property type="component" value="Unassembled WGS sequence"/>
</dbReference>
<dbReference type="GO" id="GO:0032259">
    <property type="term" value="P:methylation"/>
    <property type="evidence" value="ECO:0007669"/>
    <property type="project" value="UniProtKB-KW"/>
</dbReference>
<protein>
    <submittedName>
        <fullName evidence="1">DNA methyltransferase 1-associated 1, partial</fullName>
    </submittedName>
</protein>
<evidence type="ECO:0000313" key="1">
    <source>
        <dbReference type="EMBL" id="CAB4032227.1"/>
    </source>
</evidence>
<accession>A0A7D9JLE0</accession>
<dbReference type="AlphaFoldDB" id="A0A7D9JLE0"/>
<evidence type="ECO:0000313" key="2">
    <source>
        <dbReference type="Proteomes" id="UP001152795"/>
    </source>
</evidence>
<dbReference type="EMBL" id="CACRXK020018234">
    <property type="protein sequence ID" value="CAB4032227.1"/>
    <property type="molecule type" value="Genomic_DNA"/>
</dbReference>
<gene>
    <name evidence="1" type="ORF">PACLA_8A021734</name>
</gene>
<keyword evidence="1" id="KW-0808">Transferase</keyword>
<name>A0A7D9JLE0_PARCT</name>
<dbReference type="PANTHER" id="PTHR12855">
    <property type="entry name" value="DNA METHYLTRANSFERASE 1-ASSOCIATED PROTEIN 1 FAMILY MEMBER"/>
    <property type="match status" value="1"/>
</dbReference>
<dbReference type="GO" id="GO:0000812">
    <property type="term" value="C:Swr1 complex"/>
    <property type="evidence" value="ECO:0007669"/>
    <property type="project" value="TreeGrafter"/>
</dbReference>
<dbReference type="GO" id="GO:0006338">
    <property type="term" value="P:chromatin remodeling"/>
    <property type="evidence" value="ECO:0007669"/>
    <property type="project" value="InterPro"/>
</dbReference>
<keyword evidence="2" id="KW-1185">Reference proteome</keyword>
<proteinExistence type="predicted"/>
<dbReference type="GO" id="GO:0035267">
    <property type="term" value="C:NuA4 histone acetyltransferase complex"/>
    <property type="evidence" value="ECO:0007669"/>
    <property type="project" value="InterPro"/>
</dbReference>
<reference evidence="1" key="1">
    <citation type="submission" date="2020-04" db="EMBL/GenBank/DDBJ databases">
        <authorList>
            <person name="Alioto T."/>
            <person name="Alioto T."/>
            <person name="Gomez Garrido J."/>
        </authorList>
    </citation>
    <scope>NUCLEOTIDE SEQUENCE</scope>
    <source>
        <strain evidence="1">A484AB</strain>
    </source>
</reference>
<dbReference type="GO" id="GO:0006281">
    <property type="term" value="P:DNA repair"/>
    <property type="evidence" value="ECO:0007669"/>
    <property type="project" value="InterPro"/>
</dbReference>
<dbReference type="PANTHER" id="PTHR12855:SF10">
    <property type="entry name" value="DNA METHYLTRANSFERASE 1-ASSOCIATED PROTEIN 1"/>
    <property type="match status" value="1"/>
</dbReference>
<dbReference type="GO" id="GO:0000122">
    <property type="term" value="P:negative regulation of transcription by RNA polymerase II"/>
    <property type="evidence" value="ECO:0007669"/>
    <property type="project" value="TreeGrafter"/>
</dbReference>
<dbReference type="GO" id="GO:0008168">
    <property type="term" value="F:methyltransferase activity"/>
    <property type="evidence" value="ECO:0007669"/>
    <property type="project" value="UniProtKB-KW"/>
</dbReference>
<sequence>LKMPNSVGTKKSKAVEMLLEELRVELVPMPTEEICKKFNELRNDIILLYDLKQASTNCEFELQSLRHRYETLVPGKDIAETVPSSIAALSGITPSTTGSATPLIDNVIAPLAAANAVSFRFLISSNFLKVMRFLKSSRTASQ</sequence>